<organism evidence="1 2">
    <name type="scientific">Bacteroides ovatus</name>
    <dbReference type="NCBI Taxonomy" id="28116"/>
    <lineage>
        <taxon>Bacteria</taxon>
        <taxon>Pseudomonadati</taxon>
        <taxon>Bacteroidota</taxon>
        <taxon>Bacteroidia</taxon>
        <taxon>Bacteroidales</taxon>
        <taxon>Bacteroidaceae</taxon>
        <taxon>Bacteroides</taxon>
    </lineage>
</organism>
<accession>A0A1G8KV39</accession>
<evidence type="ECO:0000313" key="2">
    <source>
        <dbReference type="Proteomes" id="UP000181870"/>
    </source>
</evidence>
<reference evidence="1 2" key="1">
    <citation type="submission" date="2016-10" db="EMBL/GenBank/DDBJ databases">
        <authorList>
            <person name="de Groot N.N."/>
        </authorList>
    </citation>
    <scope>NUCLEOTIDE SEQUENCE [LARGE SCALE GENOMIC DNA]</scope>
    <source>
        <strain evidence="1 2">NLAE-zl-C57</strain>
    </source>
</reference>
<dbReference type="EMBL" id="FNDO01000048">
    <property type="protein sequence ID" value="SDI47385.1"/>
    <property type="molecule type" value="Genomic_DNA"/>
</dbReference>
<protein>
    <recommendedName>
        <fullName evidence="3">Transposase</fullName>
    </recommendedName>
</protein>
<evidence type="ECO:0000313" key="1">
    <source>
        <dbReference type="EMBL" id="SDI47385.1"/>
    </source>
</evidence>
<evidence type="ECO:0008006" key="3">
    <source>
        <dbReference type="Google" id="ProtNLM"/>
    </source>
</evidence>
<gene>
    <name evidence="1" type="ORF">SAMN05192582_10481</name>
</gene>
<dbReference type="AlphaFoldDB" id="A0A1G8KV39"/>
<proteinExistence type="predicted"/>
<feature type="non-terminal residue" evidence="1">
    <location>
        <position position="1"/>
    </location>
</feature>
<name>A0A1G8KV39_BACOV</name>
<dbReference type="Proteomes" id="UP000181870">
    <property type="component" value="Unassembled WGS sequence"/>
</dbReference>
<sequence length="50" mass="5566">IRKIKVKQKVSGCFRTEKGANTFMNVHSVAETAKKNGNSKYKAILAVLEQ</sequence>